<dbReference type="Pfam" id="PF02525">
    <property type="entry name" value="Flavodoxin_2"/>
    <property type="match status" value="1"/>
</dbReference>
<sequence length="253" mass="28300">MTTTLIVLAHPEVTSFNGSWANATANAVQENGGKVLWSDLYRLNFDPAERADFYEDHNGPFDPLKAQESAAAENALPAAIVDEIEKIKQADRIIFHFPMWWFGPPAILKGWFDRVLAHGALHNVDQRFDKGMNQGKKALFCVTTGSSDFESSPNGKEADANMLLWPSAYTLRYCGFDVLKPVFAHRVHGYHRGDRLTELQAKLTGVLDNQAKLIAGFDELPLIRFNADDDFDENGQLKPDAESVTPFIRHQPV</sequence>
<evidence type="ECO:0000313" key="5">
    <source>
        <dbReference type="Proteomes" id="UP000038011"/>
    </source>
</evidence>
<dbReference type="Gene3D" id="3.40.50.360">
    <property type="match status" value="1"/>
</dbReference>
<evidence type="ECO:0000256" key="2">
    <source>
        <dbReference type="ARBA" id="ARBA00023002"/>
    </source>
</evidence>
<dbReference type="InterPro" id="IPR029039">
    <property type="entry name" value="Flavoprotein-like_sf"/>
</dbReference>
<dbReference type="SUPFAM" id="SSF52218">
    <property type="entry name" value="Flavoproteins"/>
    <property type="match status" value="1"/>
</dbReference>
<proteinExistence type="inferred from homology"/>
<comment type="caution">
    <text evidence="4">The sequence shown here is derived from an EMBL/GenBank/DDBJ whole genome shotgun (WGS) entry which is preliminary data.</text>
</comment>
<dbReference type="GO" id="GO:0003955">
    <property type="term" value="F:NAD(P)H dehydrogenase (quinone) activity"/>
    <property type="evidence" value="ECO:0007669"/>
    <property type="project" value="TreeGrafter"/>
</dbReference>
<dbReference type="PANTHER" id="PTHR10204:SF34">
    <property type="entry name" value="NAD(P)H DEHYDROGENASE [QUINONE] 1 ISOFORM 1"/>
    <property type="match status" value="1"/>
</dbReference>
<accession>A0A0N0E7G1</accession>
<dbReference type="InterPro" id="IPR051545">
    <property type="entry name" value="NAD(P)H_dehydrogenase_qn"/>
</dbReference>
<protein>
    <submittedName>
        <fullName evidence="4">NAD(P)H quinone reductase</fullName>
    </submittedName>
</protein>
<dbReference type="AlphaFoldDB" id="A0A0N0E7G1"/>
<dbReference type="InterPro" id="IPR003680">
    <property type="entry name" value="Flavodoxin_fold"/>
</dbReference>
<dbReference type="RefSeq" id="WP_053999147.1">
    <property type="nucleotide sequence ID" value="NZ_JXMU01000013.1"/>
</dbReference>
<dbReference type="OrthoDB" id="9798454at2"/>
<comment type="similarity">
    <text evidence="1">Belongs to the NAD(P)H dehydrogenase (quinone) family.</text>
</comment>
<name>A0A0N0E7G1_9HYPH</name>
<keyword evidence="2" id="KW-0560">Oxidoreductase</keyword>
<dbReference type="PATRIC" id="fig|1514904.3.peg.755"/>
<gene>
    <name evidence="4" type="ORF">SU32_09625</name>
</gene>
<dbReference type="Proteomes" id="UP000038011">
    <property type="component" value="Unassembled WGS sequence"/>
</dbReference>
<evidence type="ECO:0000259" key="3">
    <source>
        <dbReference type="Pfam" id="PF02525"/>
    </source>
</evidence>
<feature type="domain" description="Flavodoxin-like fold" evidence="3">
    <location>
        <begin position="3"/>
        <end position="198"/>
    </location>
</feature>
<dbReference type="EMBL" id="JXMU01000013">
    <property type="protein sequence ID" value="KPB01148.1"/>
    <property type="molecule type" value="Genomic_DNA"/>
</dbReference>
<dbReference type="GO" id="GO:0005829">
    <property type="term" value="C:cytosol"/>
    <property type="evidence" value="ECO:0007669"/>
    <property type="project" value="TreeGrafter"/>
</dbReference>
<dbReference type="PANTHER" id="PTHR10204">
    <property type="entry name" value="NAD P H OXIDOREDUCTASE-RELATED"/>
    <property type="match status" value="1"/>
</dbReference>
<dbReference type="STRING" id="1514904.SU32_09625"/>
<reference evidence="4 5" key="1">
    <citation type="submission" date="2015-01" db="EMBL/GenBank/DDBJ databases">
        <title>Ahrensia donghaiensis sp. nov., a novel dimethylsulphoniopropionate-cleavage bacterium isolated from seawater and emended descriptions of the genus Ahrensia and Ahrensia kielensis.</title>
        <authorList>
            <person name="Liu J."/>
        </authorList>
    </citation>
    <scope>NUCLEOTIDE SEQUENCE [LARGE SCALE GENOMIC DNA]</scope>
    <source>
        <strain evidence="4 5">LZD062</strain>
    </source>
</reference>
<evidence type="ECO:0000256" key="1">
    <source>
        <dbReference type="ARBA" id="ARBA00006252"/>
    </source>
</evidence>
<organism evidence="4 5">
    <name type="scientific">Ahrensia marina</name>
    <dbReference type="NCBI Taxonomy" id="1514904"/>
    <lineage>
        <taxon>Bacteria</taxon>
        <taxon>Pseudomonadati</taxon>
        <taxon>Pseudomonadota</taxon>
        <taxon>Alphaproteobacteria</taxon>
        <taxon>Hyphomicrobiales</taxon>
        <taxon>Ahrensiaceae</taxon>
        <taxon>Ahrensia</taxon>
    </lineage>
</organism>
<keyword evidence="5" id="KW-1185">Reference proteome</keyword>
<evidence type="ECO:0000313" key="4">
    <source>
        <dbReference type="EMBL" id="KPB01148.1"/>
    </source>
</evidence>